<protein>
    <submittedName>
        <fullName evidence="2">ATP-dependent protease</fullName>
    </submittedName>
</protein>
<dbReference type="SMART" id="SM00464">
    <property type="entry name" value="LON"/>
    <property type="match status" value="1"/>
</dbReference>
<sequence>MTITLAMFPLELVVFPEESLPLHIFENRYQQLIADCEHTQITFGIPAYINRSLNYGTEVRLEAVKKRYPSGASDVICRGLRVFKIAEFYPNYSDKLYAGAAVEFLENTDDALPGQARTFYNLVQRFYEVLGAAGPQIDLNAVSSYSFAHKLGLSLEQELYLLQITRESDRYSYLIDHLTATIPVVEQVNRTRRLIELNGHFKNFDPLDFTEYRLGSSDE</sequence>
<dbReference type="InterPro" id="IPR046336">
    <property type="entry name" value="Lon_prtase_N_sf"/>
</dbReference>
<keyword evidence="3" id="KW-1185">Reference proteome</keyword>
<dbReference type="RefSeq" id="WP_099646734.1">
    <property type="nucleotide sequence ID" value="NZ_KZ319293.1"/>
</dbReference>
<dbReference type="InterPro" id="IPR003111">
    <property type="entry name" value="Lon_prtase_N"/>
</dbReference>
<gene>
    <name evidence="2" type="ORF">CJ305_13050</name>
</gene>
<dbReference type="Pfam" id="PF02190">
    <property type="entry name" value="LON_substr_bdg"/>
    <property type="match status" value="1"/>
</dbReference>
<dbReference type="AlphaFoldDB" id="A0A2G1VPQ2"/>
<evidence type="ECO:0000259" key="1">
    <source>
        <dbReference type="SMART" id="SM00464"/>
    </source>
</evidence>
<proteinExistence type="predicted"/>
<dbReference type="Proteomes" id="UP000229433">
    <property type="component" value="Unassembled WGS sequence"/>
</dbReference>
<dbReference type="GO" id="GO:0008233">
    <property type="term" value="F:peptidase activity"/>
    <property type="evidence" value="ECO:0007669"/>
    <property type="project" value="UniProtKB-KW"/>
</dbReference>
<evidence type="ECO:0000313" key="3">
    <source>
        <dbReference type="Proteomes" id="UP000229433"/>
    </source>
</evidence>
<dbReference type="Gene3D" id="2.30.130.40">
    <property type="entry name" value="LON domain-like"/>
    <property type="match status" value="1"/>
</dbReference>
<dbReference type="OrthoDB" id="25394at2"/>
<feature type="domain" description="Lon N-terminal" evidence="1">
    <location>
        <begin position="4"/>
        <end position="180"/>
    </location>
</feature>
<reference evidence="2 3" key="1">
    <citation type="submission" date="2017-08" db="EMBL/GenBank/DDBJ databases">
        <title>The whole genome shortgun sequences of strain Leeuwenhoekiella nanhaiensis G18 from the South China Sea.</title>
        <authorList>
            <person name="Liu Q."/>
        </authorList>
    </citation>
    <scope>NUCLEOTIDE SEQUENCE [LARGE SCALE GENOMIC DNA]</scope>
    <source>
        <strain evidence="2 3">G18</strain>
    </source>
</reference>
<dbReference type="InterPro" id="IPR015947">
    <property type="entry name" value="PUA-like_sf"/>
</dbReference>
<keyword evidence="2" id="KW-0645">Protease</keyword>
<dbReference type="SUPFAM" id="SSF88697">
    <property type="entry name" value="PUA domain-like"/>
    <property type="match status" value="1"/>
</dbReference>
<evidence type="ECO:0000313" key="2">
    <source>
        <dbReference type="EMBL" id="PHQ28742.1"/>
    </source>
</evidence>
<accession>A0A2G1VPQ2</accession>
<organism evidence="2 3">
    <name type="scientific">Leeuwenhoekiella nanhaiensis</name>
    <dbReference type="NCBI Taxonomy" id="1655491"/>
    <lineage>
        <taxon>Bacteria</taxon>
        <taxon>Pseudomonadati</taxon>
        <taxon>Bacteroidota</taxon>
        <taxon>Flavobacteriia</taxon>
        <taxon>Flavobacteriales</taxon>
        <taxon>Flavobacteriaceae</taxon>
        <taxon>Leeuwenhoekiella</taxon>
    </lineage>
</organism>
<dbReference type="GO" id="GO:0006508">
    <property type="term" value="P:proteolysis"/>
    <property type="evidence" value="ECO:0007669"/>
    <property type="project" value="UniProtKB-KW"/>
</dbReference>
<keyword evidence="2" id="KW-0378">Hydrolase</keyword>
<name>A0A2G1VPQ2_9FLAO</name>
<comment type="caution">
    <text evidence="2">The sequence shown here is derived from an EMBL/GenBank/DDBJ whole genome shotgun (WGS) entry which is preliminary data.</text>
</comment>
<dbReference type="EMBL" id="NQXA01000011">
    <property type="protein sequence ID" value="PHQ28742.1"/>
    <property type="molecule type" value="Genomic_DNA"/>
</dbReference>